<gene>
    <name evidence="9" type="ORF">N7493_007132</name>
</gene>
<keyword evidence="2" id="KW-0719">Serine esterase</keyword>
<dbReference type="InterPro" id="IPR011118">
    <property type="entry name" value="Tannase/feruloyl_esterase"/>
</dbReference>
<evidence type="ECO:0000256" key="7">
    <source>
        <dbReference type="ARBA" id="ARBA00023157"/>
    </source>
</evidence>
<protein>
    <recommendedName>
        <fullName evidence="8">Carboxylic ester hydrolase</fullName>
        <ecNumber evidence="8">3.1.1.-</ecNumber>
    </recommendedName>
</protein>
<comment type="caution">
    <text evidence="9">The sequence shown here is derived from an EMBL/GenBank/DDBJ whole genome shotgun (WGS) entry which is preliminary data.</text>
</comment>
<feature type="signal peptide" evidence="8">
    <location>
        <begin position="1"/>
        <end position="20"/>
    </location>
</feature>
<organism evidence="9 10">
    <name type="scientific">Penicillium malachiteum</name>
    <dbReference type="NCBI Taxonomy" id="1324776"/>
    <lineage>
        <taxon>Eukaryota</taxon>
        <taxon>Fungi</taxon>
        <taxon>Dikarya</taxon>
        <taxon>Ascomycota</taxon>
        <taxon>Pezizomycotina</taxon>
        <taxon>Eurotiomycetes</taxon>
        <taxon>Eurotiomycetidae</taxon>
        <taxon>Eurotiales</taxon>
        <taxon>Aspergillaceae</taxon>
        <taxon>Penicillium</taxon>
    </lineage>
</organism>
<accession>A0AAD6HIZ0</accession>
<dbReference type="GO" id="GO:0030600">
    <property type="term" value="F:feruloyl esterase activity"/>
    <property type="evidence" value="ECO:0007669"/>
    <property type="project" value="UniProtKB-ARBA"/>
</dbReference>
<dbReference type="Proteomes" id="UP001215712">
    <property type="component" value="Unassembled WGS sequence"/>
</dbReference>
<dbReference type="SUPFAM" id="SSF53474">
    <property type="entry name" value="alpha/beta-Hydrolases"/>
    <property type="match status" value="1"/>
</dbReference>
<evidence type="ECO:0000256" key="5">
    <source>
        <dbReference type="ARBA" id="ARBA00022801"/>
    </source>
</evidence>
<dbReference type="GO" id="GO:0072330">
    <property type="term" value="P:monocarboxylic acid biosynthetic process"/>
    <property type="evidence" value="ECO:0007669"/>
    <property type="project" value="UniProtKB-ARBA"/>
</dbReference>
<evidence type="ECO:0000256" key="2">
    <source>
        <dbReference type="ARBA" id="ARBA00022487"/>
    </source>
</evidence>
<evidence type="ECO:0000256" key="3">
    <source>
        <dbReference type="ARBA" id="ARBA00022723"/>
    </source>
</evidence>
<evidence type="ECO:0000256" key="4">
    <source>
        <dbReference type="ARBA" id="ARBA00022729"/>
    </source>
</evidence>
<comment type="similarity">
    <text evidence="1 8">Belongs to the tannase family.</text>
</comment>
<feature type="chain" id="PRO_5041774164" description="Carboxylic ester hydrolase" evidence="8">
    <location>
        <begin position="21"/>
        <end position="572"/>
    </location>
</feature>
<keyword evidence="4 8" id="KW-0732">Signal</keyword>
<reference evidence="9" key="2">
    <citation type="submission" date="2023-01" db="EMBL/GenBank/DDBJ databases">
        <authorList>
            <person name="Petersen C."/>
        </authorList>
    </citation>
    <scope>NUCLEOTIDE SEQUENCE</scope>
    <source>
        <strain evidence="9">IBT 17514</strain>
    </source>
</reference>
<keyword evidence="5 8" id="KW-0378">Hydrolase</keyword>
<dbReference type="PANTHER" id="PTHR33938">
    <property type="entry name" value="FERULOYL ESTERASE B-RELATED"/>
    <property type="match status" value="1"/>
</dbReference>
<evidence type="ECO:0000256" key="6">
    <source>
        <dbReference type="ARBA" id="ARBA00022837"/>
    </source>
</evidence>
<dbReference type="AlphaFoldDB" id="A0AAD6HIZ0"/>
<dbReference type="GO" id="GO:0017000">
    <property type="term" value="P:antibiotic biosynthetic process"/>
    <property type="evidence" value="ECO:0007669"/>
    <property type="project" value="UniProtKB-ARBA"/>
</dbReference>
<keyword evidence="6" id="KW-0106">Calcium</keyword>
<dbReference type="Pfam" id="PF07519">
    <property type="entry name" value="Tannase"/>
    <property type="match status" value="1"/>
</dbReference>
<proteinExistence type="inferred from homology"/>
<reference evidence="9" key="1">
    <citation type="journal article" date="2023" name="IMA Fungus">
        <title>Comparative genomic study of the Penicillium genus elucidates a diverse pangenome and 15 lateral gene transfer events.</title>
        <authorList>
            <person name="Petersen C."/>
            <person name="Sorensen T."/>
            <person name="Nielsen M.R."/>
            <person name="Sondergaard T.E."/>
            <person name="Sorensen J.L."/>
            <person name="Fitzpatrick D.A."/>
            <person name="Frisvad J.C."/>
            <person name="Nielsen K.L."/>
        </authorList>
    </citation>
    <scope>NUCLEOTIDE SEQUENCE</scope>
    <source>
        <strain evidence="9">IBT 17514</strain>
    </source>
</reference>
<dbReference type="GO" id="GO:0046872">
    <property type="term" value="F:metal ion binding"/>
    <property type="evidence" value="ECO:0007669"/>
    <property type="project" value="UniProtKB-KW"/>
</dbReference>
<evidence type="ECO:0000313" key="10">
    <source>
        <dbReference type="Proteomes" id="UP001215712"/>
    </source>
</evidence>
<keyword evidence="10" id="KW-1185">Reference proteome</keyword>
<evidence type="ECO:0000313" key="9">
    <source>
        <dbReference type="EMBL" id="KAJ5719554.1"/>
    </source>
</evidence>
<keyword evidence="3" id="KW-0479">Metal-binding</keyword>
<keyword evidence="7" id="KW-1015">Disulfide bond</keyword>
<evidence type="ECO:0000256" key="1">
    <source>
        <dbReference type="ARBA" id="ARBA00006249"/>
    </source>
</evidence>
<dbReference type="EMBL" id="JAQJAN010000010">
    <property type="protein sequence ID" value="KAJ5719554.1"/>
    <property type="molecule type" value="Genomic_DNA"/>
</dbReference>
<dbReference type="InterPro" id="IPR029058">
    <property type="entry name" value="AB_hydrolase_fold"/>
</dbReference>
<name>A0AAD6HIZ0_9EURO</name>
<dbReference type="PANTHER" id="PTHR33938:SF16">
    <property type="entry name" value="CARBOXYLIC ESTER HYDROLASE"/>
    <property type="match status" value="1"/>
</dbReference>
<evidence type="ECO:0000256" key="8">
    <source>
        <dbReference type="RuleBase" id="RU361238"/>
    </source>
</evidence>
<sequence length="572" mass="63001">MRTPYLAAVLATAKIAVAHAAESLSDVCLTAHVKNSLPVDALLGVTIQTSSVTVASVLNYNDTGSPFFPDTVVNFCNVTFGYSHDGKEDQVLVNYFLPAPAEFQNRYVSQGGGALDIYSGTASIAGGVQYGAVNGGTDGGFGSFSASFDEVVLLDNGTVNLDIVSLFGYQAHYELGVLGRAFTRLFYGMSENEKLYSYFQACSEGGREAFSQLQRYGDLWDGASVGAPAFRYSFQQVQHLFSNVVEKTIGYNPPLCEMATIINATINYCDKLDGRLDGVVARTDLCKLKFDLDTLVGESYECAASGSTPVQKGDITKKGVQVAREIINGLHDSKGRRVYISYQPTADFHDAQTTYNSETDSWDISIVGLGGQYVTQLLQNINIENLPTLDNVTYDTLKYWMIEGMQRYQDTLQVNWPDLTPFQASGGKLIHFHGESDSSVPTASSVRYWESVRKTMYPDLDDDESTNAIKDWYRLYLVPGAAHCDWNDEQPNGPWPQTGLQTIIDWVENDIEPTKLNGTVGAGDNAGDTMEICAWPLRPYWTNDGKTLECEYDQASIDTWIYEFDGVPVPVY</sequence>
<dbReference type="EC" id="3.1.1.-" evidence="8"/>